<dbReference type="NCBIfam" id="NF001824">
    <property type="entry name" value="PRK00558.1-5"/>
    <property type="match status" value="1"/>
</dbReference>
<evidence type="ECO:0000256" key="7">
    <source>
        <dbReference type="ARBA" id="ARBA00023236"/>
    </source>
</evidence>
<dbReference type="InterPro" id="IPR010994">
    <property type="entry name" value="RuvA_2-like"/>
</dbReference>
<dbReference type="FunFam" id="3.30.420.340:FF:000001">
    <property type="entry name" value="UvrABC system protein C"/>
    <property type="match status" value="1"/>
</dbReference>
<feature type="domain" description="UVR" evidence="14">
    <location>
        <begin position="207"/>
        <end position="242"/>
    </location>
</feature>
<dbReference type="Pfam" id="PF14520">
    <property type="entry name" value="HHH_5"/>
    <property type="match status" value="1"/>
</dbReference>
<evidence type="ECO:0000256" key="8">
    <source>
        <dbReference type="ARBA" id="ARBA00059452"/>
    </source>
</evidence>
<dbReference type="InterPro" id="IPR038476">
    <property type="entry name" value="UvrC_RNase_H_dom_sf"/>
</dbReference>
<dbReference type="Gene3D" id="3.40.1440.10">
    <property type="entry name" value="GIY-YIG endonuclease"/>
    <property type="match status" value="1"/>
</dbReference>
<dbReference type="RefSeq" id="WP_121851943.1">
    <property type="nucleotide sequence ID" value="NZ_CP037952.1"/>
</dbReference>
<evidence type="ECO:0000256" key="11">
    <source>
        <dbReference type="ARBA" id="ARBA00067419"/>
    </source>
</evidence>
<dbReference type="PROSITE" id="PS50165">
    <property type="entry name" value="UVRC"/>
    <property type="match status" value="1"/>
</dbReference>
<dbReference type="InterPro" id="IPR001162">
    <property type="entry name" value="UvrC_RNase_H_dom"/>
</dbReference>
<feature type="domain" description="GIY-YIG" evidence="15">
    <location>
        <begin position="20"/>
        <end position="98"/>
    </location>
</feature>
<dbReference type="GO" id="GO:0009380">
    <property type="term" value="C:excinuclease repair complex"/>
    <property type="evidence" value="ECO:0007669"/>
    <property type="project" value="InterPro"/>
</dbReference>
<dbReference type="InterPro" id="IPR003583">
    <property type="entry name" value="Hlx-hairpin-Hlx_DNA-bd_motif"/>
</dbReference>
<evidence type="ECO:0000313" key="18">
    <source>
        <dbReference type="Proteomes" id="UP000273022"/>
    </source>
</evidence>
<dbReference type="InterPro" id="IPR001943">
    <property type="entry name" value="UVR_dom"/>
</dbReference>
<dbReference type="FunFam" id="3.40.1440.10:FF:000001">
    <property type="entry name" value="UvrABC system protein C"/>
    <property type="match status" value="1"/>
</dbReference>
<dbReference type="SUPFAM" id="SSF82771">
    <property type="entry name" value="GIY-YIG endonuclease"/>
    <property type="match status" value="1"/>
</dbReference>
<dbReference type="SUPFAM" id="SSF46600">
    <property type="entry name" value="C-terminal UvrC-binding domain of UvrB"/>
    <property type="match status" value="1"/>
</dbReference>
<evidence type="ECO:0000256" key="10">
    <source>
        <dbReference type="ARBA" id="ARBA00062841"/>
    </source>
</evidence>
<dbReference type="CDD" id="cd10434">
    <property type="entry name" value="GIY-YIG_UvrC_Cho"/>
    <property type="match status" value="1"/>
</dbReference>
<evidence type="ECO:0000259" key="14">
    <source>
        <dbReference type="PROSITE" id="PS50151"/>
    </source>
</evidence>
<dbReference type="GO" id="GO:0003677">
    <property type="term" value="F:DNA binding"/>
    <property type="evidence" value="ECO:0007669"/>
    <property type="project" value="UniProtKB-UniRule"/>
</dbReference>
<reference evidence="17 18" key="1">
    <citation type="submission" date="2018-09" db="EMBL/GenBank/DDBJ databases">
        <title>Phylogeny of the Shewanellaceae, and recommendation for two new genera, Pseudoshewanella and Parashewanella.</title>
        <authorList>
            <person name="Wang G."/>
        </authorList>
    </citation>
    <scope>NUCLEOTIDE SEQUENCE [LARGE SCALE GENOMIC DNA]</scope>
    <source>
        <strain evidence="17 18">KCTC 22492</strain>
    </source>
</reference>
<keyword evidence="6 13" id="KW-0234">DNA repair</keyword>
<dbReference type="Gene3D" id="1.10.150.20">
    <property type="entry name" value="5' to 3' exonuclease, C-terminal subdomain"/>
    <property type="match status" value="1"/>
</dbReference>
<dbReference type="GO" id="GO:0006289">
    <property type="term" value="P:nucleotide-excision repair"/>
    <property type="evidence" value="ECO:0007669"/>
    <property type="project" value="UniProtKB-UniRule"/>
</dbReference>
<organism evidence="17 18">
    <name type="scientific">Parashewanella spongiae</name>
    <dbReference type="NCBI Taxonomy" id="342950"/>
    <lineage>
        <taxon>Bacteria</taxon>
        <taxon>Pseudomonadati</taxon>
        <taxon>Pseudomonadota</taxon>
        <taxon>Gammaproteobacteria</taxon>
        <taxon>Alteromonadales</taxon>
        <taxon>Shewanellaceae</taxon>
        <taxon>Parashewanella</taxon>
    </lineage>
</organism>
<comment type="similarity">
    <text evidence="9 13">Belongs to the UvrC family.</text>
</comment>
<keyword evidence="4 13" id="KW-0228">DNA excision</keyword>
<dbReference type="AlphaFoldDB" id="A0A3A6UB61"/>
<evidence type="ECO:0000259" key="16">
    <source>
        <dbReference type="PROSITE" id="PS50165"/>
    </source>
</evidence>
<keyword evidence="7 13" id="KW-0742">SOS response</keyword>
<dbReference type="GO" id="GO:0009381">
    <property type="term" value="F:excinuclease ABC activity"/>
    <property type="evidence" value="ECO:0007669"/>
    <property type="project" value="UniProtKB-UniRule"/>
</dbReference>
<dbReference type="Proteomes" id="UP000273022">
    <property type="component" value="Unassembled WGS sequence"/>
</dbReference>
<dbReference type="InterPro" id="IPR036876">
    <property type="entry name" value="UVR_dom_sf"/>
</dbReference>
<evidence type="ECO:0000256" key="4">
    <source>
        <dbReference type="ARBA" id="ARBA00022769"/>
    </source>
</evidence>
<dbReference type="PANTHER" id="PTHR30562:SF1">
    <property type="entry name" value="UVRABC SYSTEM PROTEIN C"/>
    <property type="match status" value="1"/>
</dbReference>
<dbReference type="InterPro" id="IPR035901">
    <property type="entry name" value="GIY-YIG_endonuc_sf"/>
</dbReference>
<evidence type="ECO:0000256" key="6">
    <source>
        <dbReference type="ARBA" id="ARBA00023204"/>
    </source>
</evidence>
<dbReference type="PROSITE" id="PS50151">
    <property type="entry name" value="UVR"/>
    <property type="match status" value="1"/>
</dbReference>
<comment type="caution">
    <text evidence="17">The sequence shown here is derived from an EMBL/GenBank/DDBJ whole genome shotgun (WGS) entry which is preliminary data.</text>
</comment>
<evidence type="ECO:0000256" key="13">
    <source>
        <dbReference type="HAMAP-Rule" id="MF_00203"/>
    </source>
</evidence>
<evidence type="ECO:0000259" key="15">
    <source>
        <dbReference type="PROSITE" id="PS50164"/>
    </source>
</evidence>
<dbReference type="InterPro" id="IPR004791">
    <property type="entry name" value="UvrC"/>
</dbReference>
<dbReference type="InterPro" id="IPR000305">
    <property type="entry name" value="GIY-YIG_endonuc"/>
</dbReference>
<dbReference type="Pfam" id="PF01541">
    <property type="entry name" value="GIY-YIG"/>
    <property type="match status" value="1"/>
</dbReference>
<dbReference type="InterPro" id="IPR047296">
    <property type="entry name" value="GIY-YIG_UvrC_Cho"/>
</dbReference>
<evidence type="ECO:0000256" key="12">
    <source>
        <dbReference type="ARBA" id="ARBA00077138"/>
    </source>
</evidence>
<evidence type="ECO:0000256" key="3">
    <source>
        <dbReference type="ARBA" id="ARBA00022763"/>
    </source>
</evidence>
<evidence type="ECO:0000313" key="17">
    <source>
        <dbReference type="EMBL" id="RJY19226.1"/>
    </source>
</evidence>
<feature type="domain" description="UvrC family homology region profile" evidence="16">
    <location>
        <begin position="257"/>
        <end position="483"/>
    </location>
</feature>
<dbReference type="SUPFAM" id="SSF47781">
    <property type="entry name" value="RuvA domain 2-like"/>
    <property type="match status" value="1"/>
</dbReference>
<dbReference type="GO" id="GO:0009432">
    <property type="term" value="P:SOS response"/>
    <property type="evidence" value="ECO:0007669"/>
    <property type="project" value="UniProtKB-UniRule"/>
</dbReference>
<dbReference type="SMART" id="SM00465">
    <property type="entry name" value="GIYc"/>
    <property type="match status" value="1"/>
</dbReference>
<dbReference type="PANTHER" id="PTHR30562">
    <property type="entry name" value="UVRC/OXIDOREDUCTASE"/>
    <property type="match status" value="1"/>
</dbReference>
<dbReference type="Pfam" id="PF22920">
    <property type="entry name" value="UvrC_RNaseH"/>
    <property type="match status" value="1"/>
</dbReference>
<comment type="subcellular location">
    <subcellularLocation>
        <location evidence="1 13">Cytoplasm</location>
    </subcellularLocation>
</comment>
<dbReference type="Pfam" id="PF02151">
    <property type="entry name" value="UVR"/>
    <property type="match status" value="1"/>
</dbReference>
<dbReference type="InterPro" id="IPR050066">
    <property type="entry name" value="UvrABC_protein_C"/>
</dbReference>
<gene>
    <name evidence="13 17" type="primary">uvrC</name>
    <name evidence="17" type="ORF">D5R81_01785</name>
</gene>
<protein>
    <recommendedName>
        <fullName evidence="11 13">UvrABC system protein C</fullName>
        <shortName evidence="13">Protein UvrC</shortName>
    </recommendedName>
    <alternativeName>
        <fullName evidence="12 13">Excinuclease ABC subunit C</fullName>
    </alternativeName>
</protein>
<dbReference type="GO" id="GO:0005737">
    <property type="term" value="C:cytoplasm"/>
    <property type="evidence" value="ECO:0007669"/>
    <property type="project" value="UniProtKB-SubCell"/>
</dbReference>
<dbReference type="EMBL" id="QYYH01000006">
    <property type="protein sequence ID" value="RJY19226.1"/>
    <property type="molecule type" value="Genomic_DNA"/>
</dbReference>
<name>A0A3A6UB61_9GAMM</name>
<evidence type="ECO:0000256" key="2">
    <source>
        <dbReference type="ARBA" id="ARBA00022490"/>
    </source>
</evidence>
<evidence type="ECO:0000256" key="1">
    <source>
        <dbReference type="ARBA" id="ARBA00004496"/>
    </source>
</evidence>
<comment type="function">
    <text evidence="8 13">The UvrABC repair system catalyzes the recognition and processing of DNA lesions. UvrC both incises the 5' and 3' sides of the lesion. The N-terminal half is responsible for the 3' incision and the C-terminal half is responsible for the 5' incision.</text>
</comment>
<dbReference type="Gene3D" id="3.30.420.340">
    <property type="entry name" value="UvrC, RNAse H endonuclease domain"/>
    <property type="match status" value="1"/>
</dbReference>
<accession>A0A3A6UB61</accession>
<dbReference type="PROSITE" id="PS50164">
    <property type="entry name" value="GIY_YIG"/>
    <property type="match status" value="1"/>
</dbReference>
<keyword evidence="2 13" id="KW-0963">Cytoplasm</keyword>
<dbReference type="HAMAP" id="MF_00203">
    <property type="entry name" value="UvrC"/>
    <property type="match status" value="1"/>
</dbReference>
<proteinExistence type="inferred from homology"/>
<dbReference type="OrthoDB" id="9804933at2"/>
<keyword evidence="5 13" id="KW-0267">Excision nuclease</keyword>
<keyword evidence="18" id="KW-1185">Reference proteome</keyword>
<dbReference type="FunFam" id="1.10.150.20:FF:000005">
    <property type="entry name" value="UvrABC system protein C"/>
    <property type="match status" value="1"/>
</dbReference>
<sequence length="613" mass="68953">MTTPVLIPFDPHEFLKTVSSSAGVYRMYDAADKVIYVGKAKDLKKRLSSYFRTNVDNIKTQALVKNIANIDVTVTHSETDALILENDYIKQYMPKYNVLLRDDKSYPYILLSKHKHPRLAYHRGSRRDKGQYFGPYPNGGAVRESLHLLQKIFPIRQCSDIYYKSRSRPCLQYQLKRCSAPCVSKVTDEEYGEQVKLVELFLKGKDQQVISKLVTKMELAAQIFDYEHAAEFRDQISALRKVAEQQEVTTASGNMDVIGVNYQSGIACFHILFIRTGKIFGSRSYYPAIPANTELNEVLSSFISQFYLSKETQRTVPTDIIIGDMCEELHQLEQAISLSIGKNVSIKSNVRGERASFLRLAQSNAVNSVVTKLAHKNTVEQRFLLLQEALEINEAISRMECFDISHTMGESTVASCVVFNREGPYKADYRRYNINGITPGDDYAAMAQAISRRFDKVTNDGKIPDLLFIDGGIGQLRIAQKIVDEKCINLDNPPTLIGVAKGEGRKPGLETLIFGESEAKFSLDSDSPALHLIQHIRDESHRFAITGHRNKRQKSRNVSTLESIPGIGPKRRKVLLQFLGGIQEVKSASVAELTKVPGISTEMAQTIYDSLRG</sequence>
<evidence type="ECO:0000256" key="9">
    <source>
        <dbReference type="ARBA" id="ARBA00061531"/>
    </source>
</evidence>
<keyword evidence="3 13" id="KW-0227">DNA damage</keyword>
<dbReference type="SMART" id="SM00278">
    <property type="entry name" value="HhH1"/>
    <property type="match status" value="2"/>
</dbReference>
<dbReference type="Gene3D" id="4.10.860.10">
    <property type="entry name" value="UVR domain"/>
    <property type="match status" value="1"/>
</dbReference>
<comment type="subunit">
    <text evidence="10 13">Interacts with UvrB in an incision complex.</text>
</comment>
<evidence type="ECO:0000256" key="5">
    <source>
        <dbReference type="ARBA" id="ARBA00022881"/>
    </source>
</evidence>
<dbReference type="Pfam" id="PF08459">
    <property type="entry name" value="UvrC_RNaseH_dom"/>
    <property type="match status" value="1"/>
</dbReference>
<dbReference type="NCBIfam" id="TIGR00194">
    <property type="entry name" value="uvrC"/>
    <property type="match status" value="1"/>
</dbReference>